<protein>
    <recommendedName>
        <fullName evidence="13">tRNA (guanine(10)-N(2))-methyltransferase TRMT11</fullName>
        <ecNumber evidence="12">2.1.1.214</ecNumber>
    </recommendedName>
    <alternativeName>
        <fullName evidence="14">tRNA methyltransferase 11 homolog</fullName>
    </alternativeName>
</protein>
<evidence type="ECO:0000256" key="11">
    <source>
        <dbReference type="ARBA" id="ARBA00065434"/>
    </source>
</evidence>
<evidence type="ECO:0000256" key="7">
    <source>
        <dbReference type="ARBA" id="ARBA00022694"/>
    </source>
</evidence>
<dbReference type="GO" id="GO:0008033">
    <property type="term" value="P:tRNA processing"/>
    <property type="evidence" value="ECO:0007669"/>
    <property type="project" value="UniProtKB-UniRule"/>
</dbReference>
<dbReference type="GO" id="GO:0032259">
    <property type="term" value="P:methylation"/>
    <property type="evidence" value="ECO:0007669"/>
    <property type="project" value="UniProtKB-UniRule"/>
</dbReference>
<feature type="domain" description="tRNA (guanine(10)-N(2))-methyltransferase TRMT11 N-terminal" evidence="17">
    <location>
        <begin position="7"/>
        <end position="175"/>
    </location>
</feature>
<dbReference type="PRINTS" id="PR00507">
    <property type="entry name" value="N12N6MTFRASE"/>
</dbReference>
<comment type="function">
    <text evidence="10">Catalytic subunit of the TRMT11-TRM112 methyltransferase complex, that specifically mediates the S-adenosyl-L-methionine-dependent N(2)-methylation of guanosine nucleotide at position 10 (m2G10) in tRNAs. This is one of the major tRNA (guanine-N(2))-methyltransferases.</text>
</comment>
<gene>
    <name evidence="18" type="primary">DNA-MT5</name>
</gene>
<dbReference type="PROSITE" id="PS51627">
    <property type="entry name" value="SAM_MT_TRM11"/>
    <property type="match status" value="1"/>
</dbReference>
<dbReference type="Pfam" id="PF25904">
    <property type="entry name" value="Tmrp11_N"/>
    <property type="match status" value="1"/>
</dbReference>
<comment type="subunit">
    <text evidence="11">Part of the heterodimeric TRMT11-TRM112 methyltransferase complex; this complex forms an active tRNA methyltransferase, where TRMT112 acts as an activator of the catalytic subunit TRMT11.</text>
</comment>
<dbReference type="InterPro" id="IPR016691">
    <property type="entry name" value="TRMT11"/>
</dbReference>
<dbReference type="GO" id="GO:0160102">
    <property type="term" value="F:tRNA (guanine(10)-N2)-methyltransferase activity"/>
    <property type="evidence" value="ECO:0007669"/>
    <property type="project" value="UniProtKB-EC"/>
</dbReference>
<dbReference type="Pfam" id="PF01170">
    <property type="entry name" value="UPF0020"/>
    <property type="match status" value="1"/>
</dbReference>
<keyword evidence="7 15" id="KW-0819">tRNA processing</keyword>
<dbReference type="Gene3D" id="3.40.50.150">
    <property type="entry name" value="Vaccinia Virus protein VP39"/>
    <property type="match status" value="1"/>
</dbReference>
<feature type="non-terminal residue" evidence="18">
    <location>
        <position position="485"/>
    </location>
</feature>
<evidence type="ECO:0000259" key="16">
    <source>
        <dbReference type="Pfam" id="PF01170"/>
    </source>
</evidence>
<sequence length="485" mass="56946">MSSTKGRYLVLFAQDLIEFRYPELDSIVKLFNLNIKVPRSEPIEKPFIILENVDESAVRKIASRSVSIRFIAELWTSGKNYEEFHTNARNYVKFIDEKYKSQSFKFVVETFNKHLKLPQRIEKIETMVYLDQAFGEIDLINPVNRFVYFEYHGLKKNEPELQDIFLGKHIADGQRDLINKISLKDRKFIGNTSMEATLSLLMANQGLCKENEIMFDPFVGTGSLLVSAAYFKSYVIGSDIDFLTLHAKSKPVRAWQKIRDSDESVRANLEQYNLQDRYLDVFIGDFSNCPLSEKFIVDSIVCDPPYGVREAISKVENKERRLKYTAMTEDAIHYPSLSTYRIYDLYDDLLQFSVKHLKMSGRLVLWLPHAEKTYDTSIFPQHTALRLVSHSRQQMLGETLRILLTYEKISEEGQVIAREKSTADDGNDFRTKYMTQTEQEVLDRKEQRRARYLKNMEEAEKRGKKIYSRAEWRKMMNKQRYEDKK</sequence>
<dbReference type="PROSITE" id="PS00092">
    <property type="entry name" value="N6_MTASE"/>
    <property type="match status" value="1"/>
</dbReference>
<evidence type="ECO:0000256" key="6">
    <source>
        <dbReference type="ARBA" id="ARBA00022691"/>
    </source>
</evidence>
<evidence type="ECO:0000256" key="1">
    <source>
        <dbReference type="ARBA" id="ARBA00004496"/>
    </source>
</evidence>
<evidence type="ECO:0000313" key="18">
    <source>
        <dbReference type="EMBL" id="AOG17783.1"/>
    </source>
</evidence>
<dbReference type="GO" id="GO:0005737">
    <property type="term" value="C:cytoplasm"/>
    <property type="evidence" value="ECO:0007669"/>
    <property type="project" value="UniProtKB-SubCell"/>
</dbReference>
<feature type="domain" description="Ribosomal RNA large subunit methyltransferase K/L-like methyltransferase" evidence="16">
    <location>
        <begin position="186"/>
        <end position="309"/>
    </location>
</feature>
<dbReference type="InterPro" id="IPR029063">
    <property type="entry name" value="SAM-dependent_MTases_sf"/>
</dbReference>
<keyword evidence="6 15" id="KW-0949">S-adenosyl-L-methionine</keyword>
<reference evidence="18" key="1">
    <citation type="submission" date="2016-01" db="EMBL/GenBank/DDBJ databases">
        <title>Diversity of S-adenosylmethionine dependent methyltransferases of the cryptobiotic chironomid in relation to desiccation stress resistance.</title>
        <authorList>
            <person name="Deviatiiarov R."/>
            <person name="Gusev O."/>
            <person name="Aupov R."/>
            <person name="Cornette R."/>
            <person name="Kikawada T."/>
        </authorList>
    </citation>
    <scope>NUCLEOTIDE SEQUENCE</scope>
</reference>
<dbReference type="GO" id="GO:0000049">
    <property type="term" value="F:tRNA binding"/>
    <property type="evidence" value="ECO:0007669"/>
    <property type="project" value="UniProtKB-UniRule"/>
</dbReference>
<comment type="catalytic activity">
    <reaction evidence="9">
        <text>guanosine(10) in tRNA + S-adenosyl-L-methionine = N(2)-methylguanosine(10) in tRNA + S-adenosyl-L-homocysteine + H(+)</text>
        <dbReference type="Rhea" id="RHEA:43128"/>
        <dbReference type="Rhea" id="RHEA-COMP:10355"/>
        <dbReference type="Rhea" id="RHEA-COMP:10357"/>
        <dbReference type="ChEBI" id="CHEBI:15378"/>
        <dbReference type="ChEBI" id="CHEBI:57856"/>
        <dbReference type="ChEBI" id="CHEBI:59789"/>
        <dbReference type="ChEBI" id="CHEBI:74269"/>
        <dbReference type="ChEBI" id="CHEBI:74481"/>
        <dbReference type="EC" id="2.1.1.214"/>
    </reaction>
    <physiologicalReaction direction="left-to-right" evidence="9">
        <dbReference type="Rhea" id="RHEA:43129"/>
    </physiologicalReaction>
</comment>
<comment type="similarity">
    <text evidence="15">Belongs to the class I-like SAM-binding methyltransferase superfamily. TRM11 methyltransferase family.</text>
</comment>
<dbReference type="GO" id="GO:0043527">
    <property type="term" value="C:tRNA methyltransferase complex"/>
    <property type="evidence" value="ECO:0007669"/>
    <property type="project" value="UniProtKB-ARBA"/>
</dbReference>
<evidence type="ECO:0000256" key="15">
    <source>
        <dbReference type="PROSITE-ProRule" id="PRU00959"/>
    </source>
</evidence>
<dbReference type="PANTHER" id="PTHR13370:SF3">
    <property type="entry name" value="TRNA (GUANINE(10)-N2)-METHYLTRANSFERASE HOMOLOG"/>
    <property type="match status" value="1"/>
</dbReference>
<proteinExistence type="evidence at transcript level"/>
<evidence type="ECO:0000256" key="2">
    <source>
        <dbReference type="ARBA" id="ARBA00022490"/>
    </source>
</evidence>
<dbReference type="SUPFAM" id="SSF53335">
    <property type="entry name" value="S-adenosyl-L-methionine-dependent methyltransferases"/>
    <property type="match status" value="1"/>
</dbReference>
<dbReference type="EMBL" id="KU659985">
    <property type="protein sequence ID" value="AOG17783.1"/>
    <property type="molecule type" value="mRNA"/>
</dbReference>
<evidence type="ECO:0000256" key="8">
    <source>
        <dbReference type="ARBA" id="ARBA00022884"/>
    </source>
</evidence>
<evidence type="ECO:0000256" key="13">
    <source>
        <dbReference type="ARBA" id="ARBA00067484"/>
    </source>
</evidence>
<evidence type="ECO:0000259" key="17">
    <source>
        <dbReference type="Pfam" id="PF25904"/>
    </source>
</evidence>
<keyword evidence="4 15" id="KW-0489">Methyltransferase</keyword>
<evidence type="ECO:0000256" key="10">
    <source>
        <dbReference type="ARBA" id="ARBA00056270"/>
    </source>
</evidence>
<dbReference type="InterPro" id="IPR000241">
    <property type="entry name" value="RlmKL-like_Mtase"/>
</dbReference>
<evidence type="ECO:0000256" key="14">
    <source>
        <dbReference type="ARBA" id="ARBA00075308"/>
    </source>
</evidence>
<dbReference type="PANTHER" id="PTHR13370">
    <property type="entry name" value="RNA METHYLASE-RELATED"/>
    <property type="match status" value="1"/>
</dbReference>
<dbReference type="InterPro" id="IPR059073">
    <property type="entry name" value="TRMT11_N"/>
</dbReference>
<evidence type="ECO:0000256" key="5">
    <source>
        <dbReference type="ARBA" id="ARBA00022679"/>
    </source>
</evidence>
<comment type="subcellular location">
    <subcellularLocation>
        <location evidence="1">Cytoplasm</location>
    </subcellularLocation>
</comment>
<evidence type="ECO:0000256" key="3">
    <source>
        <dbReference type="ARBA" id="ARBA00022555"/>
    </source>
</evidence>
<accession>A0A1B3PDH9</accession>
<evidence type="ECO:0000256" key="9">
    <source>
        <dbReference type="ARBA" id="ARBA00050985"/>
    </source>
</evidence>
<name>A0A1B3PDH9_9DIPT</name>
<dbReference type="PIRSF" id="PIRSF017259">
    <property type="entry name" value="tRNA_mtfrase_TRM11"/>
    <property type="match status" value="1"/>
</dbReference>
<keyword evidence="2" id="KW-0963">Cytoplasm</keyword>
<evidence type="ECO:0000256" key="4">
    <source>
        <dbReference type="ARBA" id="ARBA00022603"/>
    </source>
</evidence>
<dbReference type="EC" id="2.1.1.214" evidence="12"/>
<keyword evidence="5 15" id="KW-0808">Transferase</keyword>
<dbReference type="InterPro" id="IPR002052">
    <property type="entry name" value="DNA_methylase_N6_adenine_CS"/>
</dbReference>
<dbReference type="AlphaFoldDB" id="A0A1B3PDH9"/>
<keyword evidence="8 15" id="KW-0694">RNA-binding</keyword>
<keyword evidence="3 15" id="KW-0820">tRNA-binding</keyword>
<organism evidence="18">
    <name type="scientific">Polypedilum nubifer</name>
    <dbReference type="NCBI Taxonomy" id="54969"/>
    <lineage>
        <taxon>Eukaryota</taxon>
        <taxon>Metazoa</taxon>
        <taxon>Ecdysozoa</taxon>
        <taxon>Arthropoda</taxon>
        <taxon>Hexapoda</taxon>
        <taxon>Insecta</taxon>
        <taxon>Pterygota</taxon>
        <taxon>Neoptera</taxon>
        <taxon>Endopterygota</taxon>
        <taxon>Diptera</taxon>
        <taxon>Nematocera</taxon>
        <taxon>Chironomoidea</taxon>
        <taxon>Chironomidae</taxon>
        <taxon>Chironominae</taxon>
        <taxon>Polypedilum</taxon>
        <taxon>Polypedilum</taxon>
    </lineage>
</organism>
<evidence type="ECO:0000256" key="12">
    <source>
        <dbReference type="ARBA" id="ARBA00066937"/>
    </source>
</evidence>